<name>A0A1K1PVU8_9FLAO</name>
<evidence type="ECO:0000256" key="2">
    <source>
        <dbReference type="ARBA" id="ARBA00023125"/>
    </source>
</evidence>
<sequence length="237" mass="27199">MLDLKRENLTDTQEAFMTDEELIINKVKDLITSRQLEPGDRLPSERKLSEKFNVSRSQVRSAIQKLEFYGLLKTLPKSGTVVSNLGVTALNGMMRDILKLQRPDFKSLVETRIMLEKNAVWLAAQRRSDEDLRHMEEALKAFENKLLTGESAVEEDMMFHLKLVEASNNSVMHSLVLIIVPEIITYFMSNKICSHVEARKLIREHQEIFDAIQAQDAEGAEKAIDLHFADLKNYCYS</sequence>
<dbReference type="SMART" id="SM00345">
    <property type="entry name" value="HTH_GNTR"/>
    <property type="match status" value="1"/>
</dbReference>
<dbReference type="RefSeq" id="WP_072317282.1">
    <property type="nucleotide sequence ID" value="NZ_FPJE01000010.1"/>
</dbReference>
<evidence type="ECO:0000259" key="4">
    <source>
        <dbReference type="PROSITE" id="PS50949"/>
    </source>
</evidence>
<dbReference type="SMART" id="SM00895">
    <property type="entry name" value="FCD"/>
    <property type="match status" value="1"/>
</dbReference>
<dbReference type="OrthoDB" id="9799482at2"/>
<evidence type="ECO:0000256" key="1">
    <source>
        <dbReference type="ARBA" id="ARBA00023015"/>
    </source>
</evidence>
<keyword evidence="6" id="KW-1185">Reference proteome</keyword>
<dbReference type="SUPFAM" id="SSF48008">
    <property type="entry name" value="GntR ligand-binding domain-like"/>
    <property type="match status" value="1"/>
</dbReference>
<dbReference type="GO" id="GO:0003700">
    <property type="term" value="F:DNA-binding transcription factor activity"/>
    <property type="evidence" value="ECO:0007669"/>
    <property type="project" value="InterPro"/>
</dbReference>
<dbReference type="EMBL" id="FPJE01000010">
    <property type="protein sequence ID" value="SFW51603.1"/>
    <property type="molecule type" value="Genomic_DNA"/>
</dbReference>
<dbReference type="CDD" id="cd07377">
    <property type="entry name" value="WHTH_GntR"/>
    <property type="match status" value="1"/>
</dbReference>
<dbReference type="PROSITE" id="PS50949">
    <property type="entry name" value="HTH_GNTR"/>
    <property type="match status" value="1"/>
</dbReference>
<dbReference type="PANTHER" id="PTHR43537:SF5">
    <property type="entry name" value="UXU OPERON TRANSCRIPTIONAL REGULATOR"/>
    <property type="match status" value="1"/>
</dbReference>
<feature type="domain" description="HTH gntR-type" evidence="4">
    <location>
        <begin position="17"/>
        <end position="85"/>
    </location>
</feature>
<keyword evidence="3" id="KW-0804">Transcription</keyword>
<dbReference type="PANTHER" id="PTHR43537">
    <property type="entry name" value="TRANSCRIPTIONAL REGULATOR, GNTR FAMILY"/>
    <property type="match status" value="1"/>
</dbReference>
<dbReference type="GO" id="GO:0003677">
    <property type="term" value="F:DNA binding"/>
    <property type="evidence" value="ECO:0007669"/>
    <property type="project" value="UniProtKB-KW"/>
</dbReference>
<dbReference type="Gene3D" id="1.10.10.10">
    <property type="entry name" value="Winged helix-like DNA-binding domain superfamily/Winged helix DNA-binding domain"/>
    <property type="match status" value="1"/>
</dbReference>
<dbReference type="InterPro" id="IPR000524">
    <property type="entry name" value="Tscrpt_reg_HTH_GntR"/>
</dbReference>
<evidence type="ECO:0000313" key="6">
    <source>
        <dbReference type="Proteomes" id="UP000182248"/>
    </source>
</evidence>
<keyword evidence="2" id="KW-0238">DNA-binding</keyword>
<dbReference type="InterPro" id="IPR011711">
    <property type="entry name" value="GntR_C"/>
</dbReference>
<dbReference type="Gene3D" id="1.20.120.530">
    <property type="entry name" value="GntR ligand-binding domain-like"/>
    <property type="match status" value="1"/>
</dbReference>
<dbReference type="InterPro" id="IPR008920">
    <property type="entry name" value="TF_FadR/GntR_C"/>
</dbReference>
<reference evidence="5 6" key="1">
    <citation type="submission" date="2016-11" db="EMBL/GenBank/DDBJ databases">
        <authorList>
            <person name="Jaros S."/>
            <person name="Januszkiewicz K."/>
            <person name="Wedrychowicz H."/>
        </authorList>
    </citation>
    <scope>NUCLEOTIDE SEQUENCE [LARGE SCALE GENOMIC DNA]</scope>
    <source>
        <strain evidence="5 6">CGMCC 1.12145</strain>
    </source>
</reference>
<dbReference type="STRING" id="1150368.SAMN02927921_02059"/>
<keyword evidence="1" id="KW-0805">Transcription regulation</keyword>
<proteinExistence type="predicted"/>
<accession>A0A1K1PVU8</accession>
<dbReference type="Pfam" id="PF07729">
    <property type="entry name" value="FCD"/>
    <property type="match status" value="1"/>
</dbReference>
<evidence type="ECO:0000256" key="3">
    <source>
        <dbReference type="ARBA" id="ARBA00023163"/>
    </source>
</evidence>
<dbReference type="AlphaFoldDB" id="A0A1K1PVU8"/>
<dbReference type="PRINTS" id="PR00035">
    <property type="entry name" value="HTHGNTR"/>
</dbReference>
<gene>
    <name evidence="5" type="ORF">SAMN02927921_02059</name>
</gene>
<evidence type="ECO:0000313" key="5">
    <source>
        <dbReference type="EMBL" id="SFW51603.1"/>
    </source>
</evidence>
<dbReference type="Proteomes" id="UP000182248">
    <property type="component" value="Unassembled WGS sequence"/>
</dbReference>
<dbReference type="InterPro" id="IPR036388">
    <property type="entry name" value="WH-like_DNA-bd_sf"/>
</dbReference>
<organism evidence="5 6">
    <name type="scientific">Sinomicrobium oceani</name>
    <dbReference type="NCBI Taxonomy" id="1150368"/>
    <lineage>
        <taxon>Bacteria</taxon>
        <taxon>Pseudomonadati</taxon>
        <taxon>Bacteroidota</taxon>
        <taxon>Flavobacteriia</taxon>
        <taxon>Flavobacteriales</taxon>
        <taxon>Flavobacteriaceae</taxon>
        <taxon>Sinomicrobium</taxon>
    </lineage>
</organism>
<protein>
    <submittedName>
        <fullName evidence="5">Transcriptional regulator, GntR family</fullName>
    </submittedName>
</protein>
<dbReference type="Pfam" id="PF00392">
    <property type="entry name" value="GntR"/>
    <property type="match status" value="1"/>
</dbReference>
<dbReference type="InterPro" id="IPR036390">
    <property type="entry name" value="WH_DNA-bd_sf"/>
</dbReference>
<dbReference type="SUPFAM" id="SSF46785">
    <property type="entry name" value="Winged helix' DNA-binding domain"/>
    <property type="match status" value="1"/>
</dbReference>